<name>A0ACD6ANE0_AVESA</name>
<reference evidence="1" key="2">
    <citation type="submission" date="2025-09" db="UniProtKB">
        <authorList>
            <consortium name="EnsemblPlants"/>
        </authorList>
    </citation>
    <scope>IDENTIFICATION</scope>
</reference>
<keyword evidence="2" id="KW-1185">Reference proteome</keyword>
<sequence length="255" mass="29426">MLLGLAAILTLVLISGVLWHLVWRLYTVARWFARQGIRGPPYRFVVGSLLEMKRMLVAARANFTLDTGCHDYTSLIFPFFRRWVSDYGKTFLYWLGPIPVLCSTDMEIVQQVLGDRSDLFQKDYIYPSLEGIFGNGVGFANGDDWKRHRRVAYQVFNHENLKLLPAMTSQVTRKMIQQWCIQIEKSEMHQAEIDVSRGIDELTLGVIERVIFGNKYYKEAKEAFVAFKELQKLAAYAFSDPPVPGFRYIYIVSAC</sequence>
<reference evidence="1" key="1">
    <citation type="submission" date="2021-05" db="EMBL/GenBank/DDBJ databases">
        <authorList>
            <person name="Scholz U."/>
            <person name="Mascher M."/>
            <person name="Fiebig A."/>
        </authorList>
    </citation>
    <scope>NUCLEOTIDE SEQUENCE [LARGE SCALE GENOMIC DNA]</scope>
</reference>
<dbReference type="EnsemblPlants" id="AVESA.00010b.r2.7DG1394810.1">
    <property type="protein sequence ID" value="AVESA.00010b.r2.7DG1394810.1.CDS"/>
    <property type="gene ID" value="AVESA.00010b.r2.7DG1394810"/>
</dbReference>
<accession>A0ACD6ANE0</accession>
<organism evidence="1 2">
    <name type="scientific">Avena sativa</name>
    <name type="common">Oat</name>
    <dbReference type="NCBI Taxonomy" id="4498"/>
    <lineage>
        <taxon>Eukaryota</taxon>
        <taxon>Viridiplantae</taxon>
        <taxon>Streptophyta</taxon>
        <taxon>Embryophyta</taxon>
        <taxon>Tracheophyta</taxon>
        <taxon>Spermatophyta</taxon>
        <taxon>Magnoliopsida</taxon>
        <taxon>Liliopsida</taxon>
        <taxon>Poales</taxon>
        <taxon>Poaceae</taxon>
        <taxon>BOP clade</taxon>
        <taxon>Pooideae</taxon>
        <taxon>Poodae</taxon>
        <taxon>Poeae</taxon>
        <taxon>Poeae Chloroplast Group 1 (Aveneae type)</taxon>
        <taxon>Aveninae</taxon>
        <taxon>Avena</taxon>
    </lineage>
</organism>
<evidence type="ECO:0000313" key="2">
    <source>
        <dbReference type="Proteomes" id="UP001732700"/>
    </source>
</evidence>
<proteinExistence type="predicted"/>
<evidence type="ECO:0000313" key="1">
    <source>
        <dbReference type="EnsemblPlants" id="AVESA.00010b.r2.7DG1394810.1.CDS"/>
    </source>
</evidence>
<protein>
    <submittedName>
        <fullName evidence="1">Uncharacterized protein</fullName>
    </submittedName>
</protein>
<dbReference type="Proteomes" id="UP001732700">
    <property type="component" value="Chromosome 7D"/>
</dbReference>